<keyword evidence="3 6" id="KW-0378">Hydrolase</keyword>
<keyword evidence="4 6" id="KW-0464">Manganese</keyword>
<dbReference type="Gene3D" id="2.30.40.10">
    <property type="entry name" value="Urease, subunit C, domain 1"/>
    <property type="match status" value="1"/>
</dbReference>
<accession>A0ABX8GWL2</accession>
<dbReference type="GO" id="GO:0000034">
    <property type="term" value="F:adenine deaminase activity"/>
    <property type="evidence" value="ECO:0007669"/>
    <property type="project" value="UniProtKB-EC"/>
</dbReference>
<name>A0ABX8GWL2_9BACT</name>
<dbReference type="Proteomes" id="UP000682802">
    <property type="component" value="Chromosome 1"/>
</dbReference>
<proteinExistence type="inferred from homology"/>
<evidence type="ECO:0000256" key="1">
    <source>
        <dbReference type="ARBA" id="ARBA00006773"/>
    </source>
</evidence>
<sequence>MATEIKGNIVDVHKRMIYPGCITIEGKRIKSIKYDESSKGINKYIVPGFVDAHIHIESSMLAPVEFAKIAVRHGTVATISDPHEIANVVGIEGVHYMIENGKQTPFKFNFGAPSCVPATAFETAGDTISVSQIEELLANDDIKYLSEMMNWPGVLQNDADVMAKIRIAKAANKPVDGHAPGLKGKNLIKYAAAGISTDHESFELDEAIHKIENGMKIQIREGSAAKNFEALSPLLKSHPAKLMFCTDDSHPHELIHGHMDKFIKRALDMGTDLFDAIKIASIHPIEHYNLDVGQLREGDYADFVIINNMSNFTPIATYINGVKVAEDGKELFSTPTAQIINKFNCQPKKASDFNLSLDGKNKVRVIVAHDGQLITSEEKHDINSLKENDVLKIAVVNRYKDAPVAVAYIKGFGLKDGAIASTVAHDSHNIVAVGVNDEAIAAAVNKVIDMKGGLCIKNTTKEATFALPIAGLMTNIDGESAAKKYIQLLETAKEFGSTLHDPYMTLSFMALLVIPQLKISDKGLFDGKTFNFVNLFVD</sequence>
<dbReference type="EMBL" id="CP076128">
    <property type="protein sequence ID" value="QWG07996.1"/>
    <property type="molecule type" value="Genomic_DNA"/>
</dbReference>
<evidence type="ECO:0000259" key="7">
    <source>
        <dbReference type="Pfam" id="PF01979"/>
    </source>
</evidence>
<dbReference type="RefSeq" id="WP_144075381.1">
    <property type="nucleotide sequence ID" value="NZ_CP076128.1"/>
</dbReference>
<keyword evidence="10" id="KW-1185">Reference proteome</keyword>
<dbReference type="CDD" id="cd01295">
    <property type="entry name" value="AdeC"/>
    <property type="match status" value="1"/>
</dbReference>
<dbReference type="PANTHER" id="PTHR11113">
    <property type="entry name" value="N-ACETYLGLUCOSAMINE-6-PHOSPHATE DEACETYLASE"/>
    <property type="match status" value="1"/>
</dbReference>
<dbReference type="InterPro" id="IPR032466">
    <property type="entry name" value="Metal_Hydrolase"/>
</dbReference>
<feature type="domain" description="Adenine deaminase C-terminal" evidence="8">
    <location>
        <begin position="379"/>
        <end position="530"/>
    </location>
</feature>
<dbReference type="Pfam" id="PF13382">
    <property type="entry name" value="Adenine_deam_C"/>
    <property type="match status" value="1"/>
</dbReference>
<dbReference type="PANTHER" id="PTHR11113:SF2">
    <property type="entry name" value="ADENINE DEAMINASE"/>
    <property type="match status" value="1"/>
</dbReference>
<comment type="cofactor">
    <cofactor evidence="6">
        <name>Mn(2+)</name>
        <dbReference type="ChEBI" id="CHEBI:29035"/>
    </cofactor>
</comment>
<dbReference type="InterPro" id="IPR011059">
    <property type="entry name" value="Metal-dep_hydrolase_composite"/>
</dbReference>
<dbReference type="InterPro" id="IPR006680">
    <property type="entry name" value="Amidohydro-rel"/>
</dbReference>
<evidence type="ECO:0000256" key="4">
    <source>
        <dbReference type="ARBA" id="ARBA00023211"/>
    </source>
</evidence>
<gene>
    <name evidence="6 9" type="primary">ade</name>
    <name evidence="9" type="ORF">KM029_03415</name>
</gene>
<dbReference type="InterPro" id="IPR006679">
    <property type="entry name" value="Adenine_deam"/>
</dbReference>
<dbReference type="HAMAP" id="MF_01518">
    <property type="entry name" value="Adenine_deamin"/>
    <property type="match status" value="1"/>
</dbReference>
<evidence type="ECO:0000256" key="3">
    <source>
        <dbReference type="ARBA" id="ARBA00022801"/>
    </source>
</evidence>
<comment type="catalytic activity">
    <reaction evidence="5 6">
        <text>adenine + H2O + H(+) = hypoxanthine + NH4(+)</text>
        <dbReference type="Rhea" id="RHEA:23688"/>
        <dbReference type="ChEBI" id="CHEBI:15377"/>
        <dbReference type="ChEBI" id="CHEBI:15378"/>
        <dbReference type="ChEBI" id="CHEBI:16708"/>
        <dbReference type="ChEBI" id="CHEBI:17368"/>
        <dbReference type="ChEBI" id="CHEBI:28938"/>
        <dbReference type="EC" id="3.5.4.2"/>
    </reaction>
</comment>
<organism evidence="9 10">
    <name type="scientific">Flammeovirga kamogawensis</name>
    <dbReference type="NCBI Taxonomy" id="373891"/>
    <lineage>
        <taxon>Bacteria</taxon>
        <taxon>Pseudomonadati</taxon>
        <taxon>Bacteroidota</taxon>
        <taxon>Cytophagia</taxon>
        <taxon>Cytophagales</taxon>
        <taxon>Flammeovirgaceae</taxon>
        <taxon>Flammeovirga</taxon>
    </lineage>
</organism>
<dbReference type="SUPFAM" id="SSF51556">
    <property type="entry name" value="Metallo-dependent hydrolases"/>
    <property type="match status" value="1"/>
</dbReference>
<reference evidence="9 10" key="1">
    <citation type="submission" date="2021-05" db="EMBL/GenBank/DDBJ databases">
        <title>Comparative genomic studies on the polysaccharide-degrading batcterial strains of the Flammeovirga genus.</title>
        <authorList>
            <person name="Zewei F."/>
            <person name="Zheng Z."/>
            <person name="Yu L."/>
            <person name="Ruyue G."/>
            <person name="Yanhong M."/>
            <person name="Yuanyuan C."/>
            <person name="Jingyan G."/>
            <person name="Wenjun H."/>
        </authorList>
    </citation>
    <scope>NUCLEOTIDE SEQUENCE [LARGE SCALE GENOMIC DNA]</scope>
    <source>
        <strain evidence="9 10">YS10</strain>
    </source>
</reference>
<protein>
    <recommendedName>
        <fullName evidence="2 6">Adenine deaminase</fullName>
        <shortName evidence="6">Adenase</shortName>
        <shortName evidence="6">Adenine aminase</shortName>
        <ecNumber evidence="2 6">3.5.4.2</ecNumber>
    </recommendedName>
</protein>
<evidence type="ECO:0000313" key="9">
    <source>
        <dbReference type="EMBL" id="QWG07996.1"/>
    </source>
</evidence>
<evidence type="ECO:0000256" key="6">
    <source>
        <dbReference type="HAMAP-Rule" id="MF_01518"/>
    </source>
</evidence>
<dbReference type="NCBIfam" id="TIGR01178">
    <property type="entry name" value="ade"/>
    <property type="match status" value="1"/>
</dbReference>
<dbReference type="SUPFAM" id="SSF51338">
    <property type="entry name" value="Composite domain of metallo-dependent hydrolases"/>
    <property type="match status" value="1"/>
</dbReference>
<evidence type="ECO:0000256" key="5">
    <source>
        <dbReference type="ARBA" id="ARBA00047720"/>
    </source>
</evidence>
<dbReference type="InterPro" id="IPR026912">
    <property type="entry name" value="Adenine_deam_C"/>
</dbReference>
<dbReference type="Gene3D" id="3.20.20.140">
    <property type="entry name" value="Metal-dependent hydrolases"/>
    <property type="match status" value="1"/>
</dbReference>
<evidence type="ECO:0000256" key="2">
    <source>
        <dbReference type="ARBA" id="ARBA00012782"/>
    </source>
</evidence>
<dbReference type="Pfam" id="PF01979">
    <property type="entry name" value="Amidohydro_1"/>
    <property type="match status" value="1"/>
</dbReference>
<evidence type="ECO:0000259" key="8">
    <source>
        <dbReference type="Pfam" id="PF13382"/>
    </source>
</evidence>
<feature type="domain" description="Amidohydrolase-related" evidence="7">
    <location>
        <begin position="44"/>
        <end position="322"/>
    </location>
</feature>
<dbReference type="EC" id="3.5.4.2" evidence="2 6"/>
<evidence type="ECO:0000313" key="10">
    <source>
        <dbReference type="Proteomes" id="UP000682802"/>
    </source>
</evidence>
<comment type="similarity">
    <text evidence="1 6">Belongs to the metallo-dependent hydrolases superfamily. Adenine deaminase family.</text>
</comment>